<sequence>MLSKQQAILSKIQNENSKIMNKIDQLEKNLHVVYNQQQNGQQNCTPNNETNISVNPMQGDNKEINENSTDVSKGELQGKKTYSSKDIKIFCYLS</sequence>
<dbReference type="EMBL" id="CAJNOC010003495">
    <property type="protein sequence ID" value="CAF0985028.1"/>
    <property type="molecule type" value="Genomic_DNA"/>
</dbReference>
<organism evidence="3 4">
    <name type="scientific">Brachionus calyciflorus</name>
    <dbReference type="NCBI Taxonomy" id="104777"/>
    <lineage>
        <taxon>Eukaryota</taxon>
        <taxon>Metazoa</taxon>
        <taxon>Spiralia</taxon>
        <taxon>Gnathifera</taxon>
        <taxon>Rotifera</taxon>
        <taxon>Eurotatoria</taxon>
        <taxon>Monogononta</taxon>
        <taxon>Pseudotrocha</taxon>
        <taxon>Ploima</taxon>
        <taxon>Brachionidae</taxon>
        <taxon>Brachionus</taxon>
    </lineage>
</organism>
<gene>
    <name evidence="3" type="ORF">OXX778_LOCUS15622</name>
</gene>
<evidence type="ECO:0000313" key="3">
    <source>
        <dbReference type="EMBL" id="CAF0985028.1"/>
    </source>
</evidence>
<keyword evidence="1" id="KW-0175">Coiled coil</keyword>
<name>A0A814FH97_9BILA</name>
<evidence type="ECO:0000256" key="2">
    <source>
        <dbReference type="SAM" id="MobiDB-lite"/>
    </source>
</evidence>
<comment type="caution">
    <text evidence="3">The sequence shown here is derived from an EMBL/GenBank/DDBJ whole genome shotgun (WGS) entry which is preliminary data.</text>
</comment>
<feature type="region of interest" description="Disordered" evidence="2">
    <location>
        <begin position="39"/>
        <end position="78"/>
    </location>
</feature>
<dbReference type="Proteomes" id="UP000663879">
    <property type="component" value="Unassembled WGS sequence"/>
</dbReference>
<reference evidence="3" key="1">
    <citation type="submission" date="2021-02" db="EMBL/GenBank/DDBJ databases">
        <authorList>
            <person name="Nowell W R."/>
        </authorList>
    </citation>
    <scope>NUCLEOTIDE SEQUENCE</scope>
    <source>
        <strain evidence="3">Ploen Becks lab</strain>
    </source>
</reference>
<protein>
    <submittedName>
        <fullName evidence="3">Uncharacterized protein</fullName>
    </submittedName>
</protein>
<feature type="compositionally biased region" description="Low complexity" evidence="2">
    <location>
        <begin position="39"/>
        <end position="48"/>
    </location>
</feature>
<dbReference type="AlphaFoldDB" id="A0A814FH97"/>
<feature type="coiled-coil region" evidence="1">
    <location>
        <begin position="9"/>
        <end position="36"/>
    </location>
</feature>
<keyword evidence="4" id="KW-1185">Reference proteome</keyword>
<evidence type="ECO:0000313" key="4">
    <source>
        <dbReference type="Proteomes" id="UP000663879"/>
    </source>
</evidence>
<evidence type="ECO:0000256" key="1">
    <source>
        <dbReference type="SAM" id="Coils"/>
    </source>
</evidence>
<proteinExistence type="predicted"/>
<feature type="compositionally biased region" description="Polar residues" evidence="2">
    <location>
        <begin position="49"/>
        <end position="58"/>
    </location>
</feature>
<accession>A0A814FH97</accession>